<dbReference type="InterPro" id="IPR000195">
    <property type="entry name" value="Rab-GAP-TBC_dom"/>
</dbReference>
<feature type="compositionally biased region" description="Polar residues" evidence="1">
    <location>
        <begin position="681"/>
        <end position="696"/>
    </location>
</feature>
<dbReference type="InterPro" id="IPR035969">
    <property type="entry name" value="Rab-GAP_TBC_sf"/>
</dbReference>
<feature type="compositionally biased region" description="Basic and acidic residues" evidence="1">
    <location>
        <begin position="641"/>
        <end position="652"/>
    </location>
</feature>
<feature type="compositionally biased region" description="Low complexity" evidence="1">
    <location>
        <begin position="522"/>
        <end position="531"/>
    </location>
</feature>
<dbReference type="PANTHER" id="PTHR47219:SF20">
    <property type="entry name" value="TBC1 DOMAIN FAMILY MEMBER 2B"/>
    <property type="match status" value="1"/>
</dbReference>
<feature type="compositionally biased region" description="Polar residues" evidence="1">
    <location>
        <begin position="820"/>
        <end position="830"/>
    </location>
</feature>
<feature type="compositionally biased region" description="Polar residues" evidence="1">
    <location>
        <begin position="605"/>
        <end position="638"/>
    </location>
</feature>
<feature type="compositionally biased region" description="Polar residues" evidence="1">
    <location>
        <begin position="657"/>
        <end position="667"/>
    </location>
</feature>
<organism evidence="3 4">
    <name type="scientific">Ceratocystis pirilliformis</name>
    <dbReference type="NCBI Taxonomy" id="259994"/>
    <lineage>
        <taxon>Eukaryota</taxon>
        <taxon>Fungi</taxon>
        <taxon>Dikarya</taxon>
        <taxon>Ascomycota</taxon>
        <taxon>Pezizomycotina</taxon>
        <taxon>Sordariomycetes</taxon>
        <taxon>Hypocreomycetidae</taxon>
        <taxon>Microascales</taxon>
        <taxon>Ceratocystidaceae</taxon>
        <taxon>Ceratocystis</taxon>
    </lineage>
</organism>
<feature type="compositionally biased region" description="Low complexity" evidence="1">
    <location>
        <begin position="412"/>
        <end position="430"/>
    </location>
</feature>
<name>A0ABR3ZEG3_9PEZI</name>
<dbReference type="SUPFAM" id="SSF47923">
    <property type="entry name" value="Ypt/Rab-GAP domain of gyp1p"/>
    <property type="match status" value="2"/>
</dbReference>
<feature type="compositionally biased region" description="Low complexity" evidence="1">
    <location>
        <begin position="460"/>
        <end position="472"/>
    </location>
</feature>
<evidence type="ECO:0000313" key="3">
    <source>
        <dbReference type="EMBL" id="KAL1899061.1"/>
    </source>
</evidence>
<feature type="region of interest" description="Disordered" evidence="1">
    <location>
        <begin position="581"/>
        <end position="853"/>
    </location>
</feature>
<feature type="compositionally biased region" description="Polar residues" evidence="1">
    <location>
        <begin position="532"/>
        <end position="551"/>
    </location>
</feature>
<reference evidence="3 4" key="1">
    <citation type="journal article" date="2024" name="IMA Fungus">
        <title>IMA Genome - F19 : A genome assembly and annotation guide to empower mycologists, including annotated draft genome sequences of Ceratocystis pirilliformis, Diaporthe australafricana, Fusarium ophioides, Paecilomyces lecythidis, and Sporothrix stenoceras.</title>
        <authorList>
            <person name="Aylward J."/>
            <person name="Wilson A.M."/>
            <person name="Visagie C.M."/>
            <person name="Spraker J."/>
            <person name="Barnes I."/>
            <person name="Buitendag C."/>
            <person name="Ceriani C."/>
            <person name="Del Mar Angel L."/>
            <person name="du Plessis D."/>
            <person name="Fuchs T."/>
            <person name="Gasser K."/>
            <person name="Kramer D."/>
            <person name="Li W."/>
            <person name="Munsamy K."/>
            <person name="Piso A."/>
            <person name="Price J.L."/>
            <person name="Sonnekus B."/>
            <person name="Thomas C."/>
            <person name="van der Nest A."/>
            <person name="van Dijk A."/>
            <person name="van Heerden A."/>
            <person name="van Vuuren N."/>
            <person name="Yilmaz N."/>
            <person name="Duong T.A."/>
            <person name="van der Merwe N.A."/>
            <person name="Wingfield M.J."/>
            <person name="Wingfield B.D."/>
        </authorList>
    </citation>
    <scope>NUCLEOTIDE SEQUENCE [LARGE SCALE GENOMIC DNA]</scope>
    <source>
        <strain evidence="3 4">CMW 12675</strain>
    </source>
</reference>
<dbReference type="Gene3D" id="1.10.8.270">
    <property type="entry name" value="putative rabgap domain of human tbc1 domain family member 14 like domains"/>
    <property type="match status" value="1"/>
</dbReference>
<feature type="compositionally biased region" description="Basic residues" evidence="1">
    <location>
        <begin position="1278"/>
        <end position="1287"/>
    </location>
</feature>
<feature type="compositionally biased region" description="Polar residues" evidence="1">
    <location>
        <begin position="327"/>
        <end position="342"/>
    </location>
</feature>
<feature type="region of interest" description="Disordered" evidence="1">
    <location>
        <begin position="1249"/>
        <end position="1287"/>
    </location>
</feature>
<protein>
    <recommendedName>
        <fullName evidence="2">Rab-GAP TBC domain-containing protein</fullName>
    </recommendedName>
</protein>
<dbReference type="InterPro" id="IPR050302">
    <property type="entry name" value="Rab_GAP_TBC_domain"/>
</dbReference>
<keyword evidence="4" id="KW-1185">Reference proteome</keyword>
<dbReference type="Pfam" id="PF00566">
    <property type="entry name" value="RabGAP-TBC"/>
    <property type="match status" value="2"/>
</dbReference>
<evidence type="ECO:0000256" key="1">
    <source>
        <dbReference type="SAM" id="MobiDB-lite"/>
    </source>
</evidence>
<feature type="compositionally biased region" description="Low complexity" evidence="1">
    <location>
        <begin position="375"/>
        <end position="391"/>
    </location>
</feature>
<sequence>MMPRWAHAQSFMGKPTIGISRSSRNTPNDNDGYFESGDGDNNYSDNDNDNDNKNDYDNGLLSQFRLRSRSIDGVIYSGSRNCGGGRNTSGTSSSSSATATAATAPSLSHGGHSQATSPPLDSEAQAQTQIQAPTQSVPASASVSVSVNPRPHSVHSMHSVGPLSASNLAEMIIEITTADTSLLGSSIASASPHGVSSFSSSLSSSSSITAAGAVGVSASATSTATSTATTTARKPTLTTVTALATPTSTPTPAANGIITSVPVTITTAAPAAKLPQLTLKPSHNHRQYGDAVSSSAPNISSYPSPTTPGHSPFPNFQQQQQQHHQQKASPFTLSNNPAQSPSALIENFSRPRKYSIRSATPEASSPRGGPTFVWPDSSLSPSSSSSNPASATTVTSASSLATATPITPPLLSPTLVTPTTTAPSKTSTLASPPPPHTPSEGSPSSLSLATSRKMWPRPRAASNSSAMSSASAVEYYDPRTARSRPTMASSGSGFGNSNPGIPNFSTRSPVMPQPWMAKEASRSSFRSQASSTQITSRTEQSSIRTKGTPVSSLYDDDTQDDSIVDDVMGMYYQGFADSDIEGVNEDQDDYGHGEQMHGKSKGKNGDSNSTASSRKTSNTIHDHNNYINFRTYGTTRNARNSHHDDRDLRHYDAPPSSLDSSNQTTLNDKPFSHDNRHDRANSGSDVSSIRPTSQHQANERHSGGRNITPLEPTPHQITSLGEQRQPMISITTSPTSDSSSPNNSSKNTDSNALLPERAPGPRRPRPRSSSVPPNMVMMSASLPKNPELRDSGKSLGLVQNAPAKNTKASSDLKTPLRSPTLLSKTPTINIPLSRAPTPPPPDLQPAPAQVKPEDPLARDRYGFRKENQYITREAYDKWNEGYTQYLARRRKKWNAYMKENGLMTENPTRFPARNAKTKRFVRKGIPPEWRGAAWFYYAGGPAIMAKYSGLYDQLLKQKAKEIDAEAIERDLHRTFPDNIKFRPNGISALSNTAEIQKHMVGDKAANSNVETPIISALRRVLLAFAVHNPAIGYCQSLNFLAGLLLLFIDSEEHCFWLLNVITRFYLPGTHETSLEGSKVDLAVMMSCLCETIPDLFHKLAAEPDDDIMRPAAAVVVERARAARKARPKKRDPNSVLGDRLPPITLFMTSWFMNCFIGVLPIETTLRVWDVFFCEGSKTFFRIAMTIFRTGETQIRTADPMEIFPVVQGLPRRLIDANAILELCFRRRGGFNHVSQQMVDERRAEARRLGEVERRKQAEAEAEAEPKPGQAKSAFHFGGSRRRQGTHV</sequence>
<gene>
    <name evidence="3" type="ORF">Cpir12675_001618</name>
</gene>
<feature type="compositionally biased region" description="Basic and acidic residues" evidence="1">
    <location>
        <begin position="1249"/>
        <end position="1258"/>
    </location>
</feature>
<feature type="compositionally biased region" description="Low complexity" evidence="1">
    <location>
        <begin position="728"/>
        <end position="757"/>
    </location>
</feature>
<feature type="compositionally biased region" description="Low complexity" evidence="1">
    <location>
        <begin position="124"/>
        <end position="147"/>
    </location>
</feature>
<evidence type="ECO:0000313" key="4">
    <source>
        <dbReference type="Proteomes" id="UP001583280"/>
    </source>
</evidence>
<dbReference type="PROSITE" id="PS50086">
    <property type="entry name" value="TBC_RABGAP"/>
    <property type="match status" value="1"/>
</dbReference>
<accession>A0ABR3ZEG3</accession>
<feature type="region of interest" description="Disordered" evidence="1">
    <location>
        <begin position="76"/>
        <end position="159"/>
    </location>
</feature>
<feature type="compositionally biased region" description="Basic and acidic residues" evidence="1">
    <location>
        <begin position="670"/>
        <end position="680"/>
    </location>
</feature>
<feature type="region of interest" description="Disordered" evidence="1">
    <location>
        <begin position="279"/>
        <end position="391"/>
    </location>
</feature>
<feature type="compositionally biased region" description="Polar residues" evidence="1">
    <location>
        <begin position="19"/>
        <end position="29"/>
    </location>
</feature>
<dbReference type="Gene3D" id="1.10.472.80">
    <property type="entry name" value="Ypt/Rab-GAP domain of gyp1p, domain 3"/>
    <property type="match status" value="1"/>
</dbReference>
<dbReference type="SMART" id="SM00164">
    <property type="entry name" value="TBC"/>
    <property type="match status" value="1"/>
</dbReference>
<evidence type="ECO:0000259" key="2">
    <source>
        <dbReference type="PROSITE" id="PS50086"/>
    </source>
</evidence>
<comment type="caution">
    <text evidence="3">The sequence shown here is derived from an EMBL/GenBank/DDBJ whole genome shotgun (WGS) entry which is preliminary data.</text>
</comment>
<feature type="compositionally biased region" description="Polar residues" evidence="1">
    <location>
        <begin position="802"/>
        <end position="812"/>
    </location>
</feature>
<feature type="region of interest" description="Disordered" evidence="1">
    <location>
        <begin position="403"/>
        <end position="561"/>
    </location>
</feature>
<feature type="compositionally biased region" description="Low complexity" evidence="1">
    <location>
        <begin position="88"/>
        <end position="104"/>
    </location>
</feature>
<dbReference type="PANTHER" id="PTHR47219">
    <property type="entry name" value="RAB GTPASE-ACTIVATING PROTEIN 1-LIKE"/>
    <property type="match status" value="1"/>
</dbReference>
<feature type="compositionally biased region" description="Low complexity" evidence="1">
    <location>
        <begin position="293"/>
        <end position="304"/>
    </location>
</feature>
<feature type="compositionally biased region" description="Low complexity" evidence="1">
    <location>
        <begin position="489"/>
        <end position="504"/>
    </location>
</feature>
<feature type="domain" description="Rab-GAP TBC" evidence="2">
    <location>
        <begin position="924"/>
        <end position="1175"/>
    </location>
</feature>
<dbReference type="Proteomes" id="UP001583280">
    <property type="component" value="Unassembled WGS sequence"/>
</dbReference>
<dbReference type="EMBL" id="JAWDJO010000026">
    <property type="protein sequence ID" value="KAL1899061.1"/>
    <property type="molecule type" value="Genomic_DNA"/>
</dbReference>
<feature type="region of interest" description="Disordered" evidence="1">
    <location>
        <begin position="1"/>
        <end position="58"/>
    </location>
</feature>
<proteinExistence type="predicted"/>